<feature type="active site" evidence="7">
    <location>
        <position position="76"/>
    </location>
</feature>
<dbReference type="GO" id="GO:0008237">
    <property type="term" value="F:metallopeptidase activity"/>
    <property type="evidence" value="ECO:0007669"/>
    <property type="project" value="UniProtKB-KW"/>
</dbReference>
<evidence type="ECO:0000256" key="1">
    <source>
        <dbReference type="ARBA" id="ARBA00004496"/>
    </source>
</evidence>
<protein>
    <recommendedName>
        <fullName evidence="3 7">Protein SprT</fullName>
    </recommendedName>
</protein>
<dbReference type="InterPro" id="IPR023483">
    <property type="entry name" value="Uncharacterised_SprT"/>
</dbReference>
<dbReference type="Pfam" id="PF10263">
    <property type="entry name" value="SprT-like"/>
    <property type="match status" value="1"/>
</dbReference>
<keyword evidence="10" id="KW-1185">Reference proteome</keyword>
<evidence type="ECO:0000313" key="9">
    <source>
        <dbReference type="EMBL" id="AWI50023.1"/>
    </source>
</evidence>
<keyword evidence="9" id="KW-0482">Metalloprotease</keyword>
<evidence type="ECO:0000259" key="8">
    <source>
        <dbReference type="SMART" id="SM00731"/>
    </source>
</evidence>
<evidence type="ECO:0000256" key="6">
    <source>
        <dbReference type="ARBA" id="ARBA00022833"/>
    </source>
</evidence>
<dbReference type="GO" id="GO:0006508">
    <property type="term" value="P:proteolysis"/>
    <property type="evidence" value="ECO:0007669"/>
    <property type="project" value="UniProtKB-KW"/>
</dbReference>
<reference evidence="10" key="1">
    <citation type="submission" date="2018-05" db="EMBL/GenBank/DDBJ databases">
        <title>Complete genome sequence of Actinobacillus porcitonsillarum reference strain 9953L55 (CCUG 46996).</title>
        <authorList>
            <person name="Dona V."/>
            <person name="Perreten V."/>
        </authorList>
    </citation>
    <scope>NUCLEOTIDE SEQUENCE [LARGE SCALE GENOMIC DNA]</scope>
    <source>
        <strain evidence="10">9953L55</strain>
    </source>
</reference>
<dbReference type="EMBL" id="CP029206">
    <property type="protein sequence ID" value="AWI50023.1"/>
    <property type="molecule type" value="Genomic_DNA"/>
</dbReference>
<dbReference type="KEGG" id="apor:DDU33_00245"/>
<dbReference type="GO" id="GO:0008270">
    <property type="term" value="F:zinc ion binding"/>
    <property type="evidence" value="ECO:0007669"/>
    <property type="project" value="UniProtKB-UniRule"/>
</dbReference>
<evidence type="ECO:0000313" key="10">
    <source>
        <dbReference type="Proteomes" id="UP000244920"/>
    </source>
</evidence>
<dbReference type="SMART" id="SM00731">
    <property type="entry name" value="SprT"/>
    <property type="match status" value="1"/>
</dbReference>
<dbReference type="NCBIfam" id="NF003421">
    <property type="entry name" value="PRK04860.1"/>
    <property type="match status" value="1"/>
</dbReference>
<keyword evidence="5 7" id="KW-0479">Metal-binding</keyword>
<dbReference type="Gene3D" id="3.30.2010.10">
    <property type="entry name" value="Metalloproteases ('zincins'), catalytic domain"/>
    <property type="match status" value="1"/>
</dbReference>
<comment type="subcellular location">
    <subcellularLocation>
        <location evidence="1 7">Cytoplasm</location>
    </subcellularLocation>
</comment>
<comment type="similarity">
    <text evidence="2 7">Belongs to the SprT family.</text>
</comment>
<feature type="domain" description="SprT-like" evidence="8">
    <location>
        <begin position="13"/>
        <end position="161"/>
    </location>
</feature>
<name>A0A2U8FGD5_9PAST</name>
<dbReference type="HAMAP" id="MF_00746">
    <property type="entry name" value="SprT"/>
    <property type="match status" value="1"/>
</dbReference>
<evidence type="ECO:0000256" key="3">
    <source>
        <dbReference type="ARBA" id="ARBA00020082"/>
    </source>
</evidence>
<organism evidence="9 10">
    <name type="scientific">Actinobacillus porcitonsillarum</name>
    <dbReference type="NCBI Taxonomy" id="189834"/>
    <lineage>
        <taxon>Bacteria</taxon>
        <taxon>Pseudomonadati</taxon>
        <taxon>Pseudomonadota</taxon>
        <taxon>Gammaproteobacteria</taxon>
        <taxon>Pasteurellales</taxon>
        <taxon>Pasteurellaceae</taxon>
        <taxon>Actinobacillus</taxon>
    </lineage>
</organism>
<keyword evidence="6 7" id="KW-0862">Zinc</keyword>
<comment type="cofactor">
    <cofactor evidence="7">
        <name>Zn(2+)</name>
        <dbReference type="ChEBI" id="CHEBI:29105"/>
    </cofactor>
    <text evidence="7">Binds 1 zinc ion.</text>
</comment>
<accession>A0A2U8FGD5</accession>
<keyword evidence="4 7" id="KW-0963">Cytoplasm</keyword>
<dbReference type="GO" id="GO:0005737">
    <property type="term" value="C:cytoplasm"/>
    <property type="evidence" value="ECO:0007669"/>
    <property type="project" value="UniProtKB-SubCell"/>
</dbReference>
<dbReference type="InterPro" id="IPR006640">
    <property type="entry name" value="SprT-like_domain"/>
</dbReference>
<dbReference type="RefSeq" id="WP_108922378.1">
    <property type="nucleotide sequence ID" value="NZ_CP029206.1"/>
</dbReference>
<sequence length="164" mass="19035">MTDLRILKLQASRQLKQDLAKANLYFQKNFPLPTLNYALRGAKAGVAYLQQNEIRLNPTLLQENGTAFIQQVVPHELAHLLVYQLFGRVKPHGKEWKMVMEQVLHVPAEIYHRFDTSNATKHYAYQCGCQTHQLSAKRHHAIVHQKRSYICKKCQKPLHLITNL</sequence>
<evidence type="ECO:0000256" key="2">
    <source>
        <dbReference type="ARBA" id="ARBA00006591"/>
    </source>
</evidence>
<feature type="binding site" evidence="7">
    <location>
        <position position="79"/>
    </location>
    <ligand>
        <name>Zn(2+)</name>
        <dbReference type="ChEBI" id="CHEBI:29105"/>
    </ligand>
</feature>
<keyword evidence="9" id="KW-0645">Protease</keyword>
<evidence type="ECO:0000256" key="7">
    <source>
        <dbReference type="HAMAP-Rule" id="MF_00746"/>
    </source>
</evidence>
<dbReference type="Proteomes" id="UP000244920">
    <property type="component" value="Chromosome"/>
</dbReference>
<gene>
    <name evidence="7" type="primary">sprT</name>
    <name evidence="9" type="ORF">DDU33_00245</name>
</gene>
<evidence type="ECO:0000256" key="4">
    <source>
        <dbReference type="ARBA" id="ARBA00022490"/>
    </source>
</evidence>
<dbReference type="PANTHER" id="PTHR38773">
    <property type="entry name" value="PROTEIN SPRT"/>
    <property type="match status" value="1"/>
</dbReference>
<evidence type="ECO:0000256" key="5">
    <source>
        <dbReference type="ARBA" id="ARBA00022723"/>
    </source>
</evidence>
<dbReference type="AlphaFoldDB" id="A0A2U8FGD5"/>
<proteinExistence type="inferred from homology"/>
<dbReference type="GO" id="GO:0006950">
    <property type="term" value="P:response to stress"/>
    <property type="evidence" value="ECO:0007669"/>
    <property type="project" value="UniProtKB-ARBA"/>
</dbReference>
<dbReference type="PANTHER" id="PTHR38773:SF1">
    <property type="entry name" value="PROTEIN SPRT"/>
    <property type="match status" value="1"/>
</dbReference>
<keyword evidence="9" id="KW-0378">Hydrolase</keyword>
<feature type="binding site" evidence="7">
    <location>
        <position position="75"/>
    </location>
    <ligand>
        <name>Zn(2+)</name>
        <dbReference type="ChEBI" id="CHEBI:29105"/>
    </ligand>
</feature>